<organism evidence="2 3">
    <name type="scientific">Entamoeba histolytica</name>
    <dbReference type="NCBI Taxonomy" id="5759"/>
    <lineage>
        <taxon>Eukaryota</taxon>
        <taxon>Amoebozoa</taxon>
        <taxon>Evosea</taxon>
        <taxon>Archamoebae</taxon>
        <taxon>Mastigamoebida</taxon>
        <taxon>Entamoebidae</taxon>
        <taxon>Entamoeba</taxon>
    </lineage>
</organism>
<sequence>MKGLSANEIKNYLEDTTFLRDCMNSLQEYTSTIVTLFQQLHTEMASFSSKLQEMGNMREMTNMNQLKSKMLEPLLIFAQTQQQLSEIFYDIQSATQSINQSIIDTQQIYINPLFNSLQTHNSQSKWNIWSWWSQPNQEFTDATKIQLTLTLGSWEFKLKLGGTMEAIYRAFQDGSISASGDENFTKTMTKARIEKTKYFMKYKRCQGGYQGKTLDEILTMEEREGSIPSGIENIIENIKANGYTTEGIFRLSPSEKDIRDVYDRLGVIDFEGLDYILMAAVLKRFFRNLPEKVFNRINTNKALSINKIKAYNIGTLKSFIKGLPKNNIMIIKQLFGLLYKINTYSDTNKMNAQNLATIWIPCLFEIPQESPVVFSCRLNELKTFFVALIDNYYELFPDFSDRKSLRLSSCRKSCHERTLTRSQSEWAASSESVDKNIK</sequence>
<dbReference type="InterPro" id="IPR000198">
    <property type="entry name" value="RhoGAP_dom"/>
</dbReference>
<dbReference type="VEuPathDB" id="AmoebaDB:KM1_138570"/>
<dbReference type="SUPFAM" id="SSF48350">
    <property type="entry name" value="GTPase activation domain, GAP"/>
    <property type="match status" value="1"/>
</dbReference>
<reference evidence="2 3" key="1">
    <citation type="submission" date="2016-05" db="EMBL/GenBank/DDBJ databases">
        <title>First whole genome sequencing of Entamoeba histolytica HM1:IMSS-clone-6.</title>
        <authorList>
            <person name="Mukherjee Avik.K."/>
            <person name="Izumyama S."/>
            <person name="Nakada-Tsukui K."/>
            <person name="Nozaki T."/>
        </authorList>
    </citation>
    <scope>NUCLEOTIDE SEQUENCE [LARGE SCALE GENOMIC DNA]</scope>
    <source>
        <strain evidence="2 3">HM1:IMSS clone 6</strain>
    </source>
</reference>
<accession>A0A5K1U5B9</accession>
<dbReference type="Pfam" id="PF00620">
    <property type="entry name" value="RhoGAP"/>
    <property type="match status" value="1"/>
</dbReference>
<dbReference type="VEuPathDB" id="AmoebaDB:EHI7A_184860"/>
<dbReference type="SMART" id="SM00324">
    <property type="entry name" value="RhoGAP"/>
    <property type="match status" value="1"/>
</dbReference>
<dbReference type="PANTHER" id="PTHR23179:SF3">
    <property type="entry name" value="RHO GTPASE-ACTIVATING PROTEIN 20"/>
    <property type="match status" value="1"/>
</dbReference>
<name>A0A5K1U5B9_ENTHI</name>
<dbReference type="VEuPathDB" id="AmoebaDB:EHI8A_207280"/>
<dbReference type="GO" id="GO:0005096">
    <property type="term" value="F:GTPase activator activity"/>
    <property type="evidence" value="ECO:0007669"/>
    <property type="project" value="TreeGrafter"/>
</dbReference>
<feature type="domain" description="Rho-GAP" evidence="1">
    <location>
        <begin position="212"/>
        <end position="396"/>
    </location>
</feature>
<dbReference type="PROSITE" id="PS50238">
    <property type="entry name" value="RHOGAP"/>
    <property type="match status" value="1"/>
</dbReference>
<dbReference type="AlphaFoldDB" id="A0A5K1U5B9"/>
<proteinExistence type="predicted"/>
<dbReference type="PANTHER" id="PTHR23179">
    <property type="entry name" value="T-CELL ACTIVATION RHO GTPASE ACTIVATING PROTEIN-RELATED"/>
    <property type="match status" value="1"/>
</dbReference>
<evidence type="ECO:0000313" key="3">
    <source>
        <dbReference type="Proteomes" id="UP000078387"/>
    </source>
</evidence>
<gene>
    <name evidence="2" type="ORF">CL6EHI_148840</name>
</gene>
<dbReference type="Gene3D" id="1.10.555.10">
    <property type="entry name" value="Rho GTPase activation protein"/>
    <property type="match status" value="1"/>
</dbReference>
<dbReference type="VEuPathDB" id="AmoebaDB:EHI5A_116360"/>
<dbReference type="VEuPathDB" id="AmoebaDB:EHI_148840"/>
<protein>
    <submittedName>
        <fullName evidence="2">Rhogap domain containing protein</fullName>
    </submittedName>
</protein>
<dbReference type="CDD" id="cd00159">
    <property type="entry name" value="RhoGAP"/>
    <property type="match status" value="1"/>
</dbReference>
<dbReference type="GO" id="GO:0007165">
    <property type="term" value="P:signal transduction"/>
    <property type="evidence" value="ECO:0007669"/>
    <property type="project" value="InterPro"/>
</dbReference>
<evidence type="ECO:0000313" key="2">
    <source>
        <dbReference type="EMBL" id="GAT91724.1"/>
    </source>
</evidence>
<dbReference type="EMBL" id="BDEQ01000001">
    <property type="protein sequence ID" value="GAT91724.1"/>
    <property type="molecule type" value="Genomic_DNA"/>
</dbReference>
<dbReference type="OMA" id="ICASGDE"/>
<comment type="caution">
    <text evidence="2">The sequence shown here is derived from an EMBL/GenBank/DDBJ whole genome shotgun (WGS) entry which is preliminary data.</text>
</comment>
<dbReference type="InterPro" id="IPR008936">
    <property type="entry name" value="Rho_GTPase_activation_prot"/>
</dbReference>
<dbReference type="Proteomes" id="UP000078387">
    <property type="component" value="Unassembled WGS sequence"/>
</dbReference>
<evidence type="ECO:0000259" key="1">
    <source>
        <dbReference type="PROSITE" id="PS50238"/>
    </source>
</evidence>